<evidence type="ECO:0000256" key="1">
    <source>
        <dbReference type="ARBA" id="ARBA00004496"/>
    </source>
</evidence>
<evidence type="ECO:0000256" key="5">
    <source>
        <dbReference type="ARBA" id="ARBA00022490"/>
    </source>
</evidence>
<keyword evidence="5" id="KW-0963">Cytoplasm</keyword>
<keyword evidence="8" id="KW-0472">Membrane</keyword>
<gene>
    <name evidence="12" type="ORF">KOF26_13750</name>
</gene>
<evidence type="ECO:0000256" key="3">
    <source>
        <dbReference type="ARBA" id="ARBA00022452"/>
    </source>
</evidence>
<keyword evidence="4" id="KW-1003">Cell membrane</keyword>
<keyword evidence="13" id="KW-1185">Reference proteome</keyword>
<organism evidence="12 13">
    <name type="scientific">Sphingomonas quercus</name>
    <dbReference type="NCBI Taxonomy" id="2842451"/>
    <lineage>
        <taxon>Bacteria</taxon>
        <taxon>Pseudomonadati</taxon>
        <taxon>Pseudomonadota</taxon>
        <taxon>Alphaproteobacteria</taxon>
        <taxon>Sphingomonadales</taxon>
        <taxon>Sphingomonadaceae</taxon>
        <taxon>Sphingomonas</taxon>
    </lineage>
</organism>
<proteinExistence type="inferred from homology"/>
<evidence type="ECO:0000256" key="2">
    <source>
        <dbReference type="ARBA" id="ARBA00004651"/>
    </source>
</evidence>
<evidence type="ECO:0000256" key="9">
    <source>
        <dbReference type="ARBA" id="ARBA00093769"/>
    </source>
</evidence>
<comment type="subcellular location">
    <subcellularLocation>
        <location evidence="2">Cell membrane</location>
        <topology evidence="2">Multi-pass membrane protein</topology>
    </subcellularLocation>
    <subcellularLocation>
        <location evidence="1">Cytoplasm</location>
    </subcellularLocation>
</comment>
<dbReference type="InterPro" id="IPR058978">
    <property type="entry name" value="GSDM_bact-type"/>
</dbReference>
<dbReference type="Proteomes" id="UP000776276">
    <property type="component" value="Unassembled WGS sequence"/>
</dbReference>
<reference evidence="12 13" key="1">
    <citation type="submission" date="2021-06" db="EMBL/GenBank/DDBJ databases">
        <title>Sphingomonas sp. XMGL2, whole genome shotgun sequencing project.</title>
        <authorList>
            <person name="Zhao G."/>
            <person name="Shen L."/>
        </authorList>
    </citation>
    <scope>NUCLEOTIDE SEQUENCE [LARGE SCALE GENOMIC DNA]</scope>
    <source>
        <strain evidence="12 13">XMGL2</strain>
    </source>
</reference>
<dbReference type="Pfam" id="PF26164">
    <property type="entry name" value="Bact_GSDM"/>
    <property type="match status" value="1"/>
</dbReference>
<keyword evidence="6" id="KW-0812">Transmembrane</keyword>
<evidence type="ECO:0000313" key="13">
    <source>
        <dbReference type="Proteomes" id="UP000776276"/>
    </source>
</evidence>
<name>A0ABS6BMC3_9SPHN</name>
<comment type="caution">
    <text evidence="12">The sequence shown here is derived from an EMBL/GenBank/DDBJ whole genome shotgun (WGS) entry which is preliminary data.</text>
</comment>
<keyword evidence="3" id="KW-1134">Transmembrane beta strand</keyword>
<evidence type="ECO:0000256" key="10">
    <source>
        <dbReference type="ARBA" id="ARBA00093798"/>
    </source>
</evidence>
<evidence type="ECO:0000256" key="11">
    <source>
        <dbReference type="ARBA" id="ARBA00093802"/>
    </source>
</evidence>
<comment type="similarity">
    <text evidence="9">Belongs to the bacterial gasdermin family.</text>
</comment>
<sequence>MGLIPNCKDPALTALKAMGYNVVRLPKADLTPTLLLARKGSKLQRIGSLTSVFTPAPAAPVPAISADNPAPNVSGTKSADIDIGIGLNILGGLISALGGSTLALNAGYTQARSVQFEFAGVLESNAEPALLDQFFAGATINPFAHAISDMLDSDDVFVITSTLKSSKINVAAKDDHKNSIGLDVPVIQGAVGGSLKVSGSGASSSVVTYEGQVPLVFGFQAVRLIFDDGRYRTMKLADAGSIALEAALGEGPQGYVYLDQGGLIATDL</sequence>
<dbReference type="RefSeq" id="WP_216326066.1">
    <property type="nucleotide sequence ID" value="NZ_JAHKRT010000007.1"/>
</dbReference>
<evidence type="ECO:0000256" key="6">
    <source>
        <dbReference type="ARBA" id="ARBA00022692"/>
    </source>
</evidence>
<evidence type="ECO:0000256" key="7">
    <source>
        <dbReference type="ARBA" id="ARBA00023118"/>
    </source>
</evidence>
<protein>
    <recommendedName>
        <fullName evidence="10">Gasdermin bGSDM</fullName>
    </recommendedName>
    <alternativeName>
        <fullName evidence="11">Bacterial gasdermin</fullName>
    </alternativeName>
</protein>
<keyword evidence="7" id="KW-0051">Antiviral defense</keyword>
<dbReference type="EMBL" id="JAHKRT010000007">
    <property type="protein sequence ID" value="MBU3078926.1"/>
    <property type="molecule type" value="Genomic_DNA"/>
</dbReference>
<evidence type="ECO:0000313" key="12">
    <source>
        <dbReference type="EMBL" id="MBU3078926.1"/>
    </source>
</evidence>
<evidence type="ECO:0000256" key="4">
    <source>
        <dbReference type="ARBA" id="ARBA00022475"/>
    </source>
</evidence>
<accession>A0ABS6BMC3</accession>
<evidence type="ECO:0000256" key="8">
    <source>
        <dbReference type="ARBA" id="ARBA00023136"/>
    </source>
</evidence>